<dbReference type="AlphaFoldDB" id="A0A6A5XWN2"/>
<keyword evidence="2" id="KW-1185">Reference proteome</keyword>
<protein>
    <submittedName>
        <fullName evidence="1">Uncharacterized protein</fullName>
    </submittedName>
</protein>
<dbReference type="OrthoDB" id="2851338at2759"/>
<organism evidence="1 2">
    <name type="scientific">Aaosphaeria arxii CBS 175.79</name>
    <dbReference type="NCBI Taxonomy" id="1450172"/>
    <lineage>
        <taxon>Eukaryota</taxon>
        <taxon>Fungi</taxon>
        <taxon>Dikarya</taxon>
        <taxon>Ascomycota</taxon>
        <taxon>Pezizomycotina</taxon>
        <taxon>Dothideomycetes</taxon>
        <taxon>Pleosporomycetidae</taxon>
        <taxon>Pleosporales</taxon>
        <taxon>Pleosporales incertae sedis</taxon>
        <taxon>Aaosphaeria</taxon>
    </lineage>
</organism>
<reference evidence="1" key="1">
    <citation type="journal article" date="2020" name="Stud. Mycol.">
        <title>101 Dothideomycetes genomes: a test case for predicting lifestyles and emergence of pathogens.</title>
        <authorList>
            <person name="Haridas S."/>
            <person name="Albert R."/>
            <person name="Binder M."/>
            <person name="Bloem J."/>
            <person name="Labutti K."/>
            <person name="Salamov A."/>
            <person name="Andreopoulos B."/>
            <person name="Baker S."/>
            <person name="Barry K."/>
            <person name="Bills G."/>
            <person name="Bluhm B."/>
            <person name="Cannon C."/>
            <person name="Castanera R."/>
            <person name="Culley D."/>
            <person name="Daum C."/>
            <person name="Ezra D."/>
            <person name="Gonzalez J."/>
            <person name="Henrissat B."/>
            <person name="Kuo A."/>
            <person name="Liang C."/>
            <person name="Lipzen A."/>
            <person name="Lutzoni F."/>
            <person name="Magnuson J."/>
            <person name="Mondo S."/>
            <person name="Nolan M."/>
            <person name="Ohm R."/>
            <person name="Pangilinan J."/>
            <person name="Park H.-J."/>
            <person name="Ramirez L."/>
            <person name="Alfaro M."/>
            <person name="Sun H."/>
            <person name="Tritt A."/>
            <person name="Yoshinaga Y."/>
            <person name="Zwiers L.-H."/>
            <person name="Turgeon B."/>
            <person name="Goodwin S."/>
            <person name="Spatafora J."/>
            <person name="Crous P."/>
            <person name="Grigoriev I."/>
        </authorList>
    </citation>
    <scope>NUCLEOTIDE SEQUENCE</scope>
    <source>
        <strain evidence="1">CBS 175.79</strain>
    </source>
</reference>
<proteinExistence type="predicted"/>
<dbReference type="RefSeq" id="XP_033386077.1">
    <property type="nucleotide sequence ID" value="XM_033530938.1"/>
</dbReference>
<evidence type="ECO:0000313" key="1">
    <source>
        <dbReference type="EMBL" id="KAF2017738.1"/>
    </source>
</evidence>
<gene>
    <name evidence="1" type="ORF">BU24DRAFT_449347</name>
</gene>
<name>A0A6A5XWN2_9PLEO</name>
<evidence type="ECO:0000313" key="2">
    <source>
        <dbReference type="Proteomes" id="UP000799778"/>
    </source>
</evidence>
<dbReference type="Proteomes" id="UP000799778">
    <property type="component" value="Unassembled WGS sequence"/>
</dbReference>
<sequence length="257" mass="29179">MSNPNRTSYNGPPLSGPGIMWVNSAPRSQLDEAVFNQWYQTVHIPDIIAATPSNSPGCTAAWRFRSSDNSRKRPHLAIYNVPDMSFIESAEFKSISQHSELLPESGPSQDYINFDTRFYQQVQVFTKPEVSGIEDGSGEMGKVIKSTAIQPEAGMGGELDRWYRQEHLEQISQLPGWRRSKRYELIFKVQSKNDPDAEKAPKHLAIHEFKEGIDVKGMAKDEWTAWTRRVIEHSTSIDEGVFELVWECKKNDVTSST</sequence>
<dbReference type="EMBL" id="ML978068">
    <property type="protein sequence ID" value="KAF2017738.1"/>
    <property type="molecule type" value="Genomic_DNA"/>
</dbReference>
<accession>A0A6A5XWN2</accession>
<dbReference type="GeneID" id="54288335"/>